<geneLocation type="mitochondrion" evidence="2"/>
<name>A0A124GNE9_PICGL</name>
<evidence type="ECO:0000313" key="2">
    <source>
        <dbReference type="EMBL" id="KUM48607.1"/>
    </source>
</evidence>
<keyword evidence="1" id="KW-0812">Transmembrane</keyword>
<dbReference type="EMBL" id="LKAM01000005">
    <property type="protein sequence ID" value="KUM48607.1"/>
    <property type="molecule type" value="Genomic_DNA"/>
</dbReference>
<dbReference type="AlphaFoldDB" id="A0A124GNE9"/>
<organism evidence="2">
    <name type="scientific">Picea glauca</name>
    <name type="common">White spruce</name>
    <name type="synonym">Pinus glauca</name>
    <dbReference type="NCBI Taxonomy" id="3330"/>
    <lineage>
        <taxon>Eukaryota</taxon>
        <taxon>Viridiplantae</taxon>
        <taxon>Streptophyta</taxon>
        <taxon>Embryophyta</taxon>
        <taxon>Tracheophyta</taxon>
        <taxon>Spermatophyta</taxon>
        <taxon>Pinopsida</taxon>
        <taxon>Pinidae</taxon>
        <taxon>Conifers I</taxon>
        <taxon>Pinales</taxon>
        <taxon>Pinaceae</taxon>
        <taxon>Picea</taxon>
    </lineage>
</organism>
<accession>A0A124GNE9</accession>
<gene>
    <name evidence="2" type="ORF">ABT39_MTgene4622</name>
</gene>
<proteinExistence type="predicted"/>
<comment type="caution">
    <text evidence="2">The sequence shown here is derived from an EMBL/GenBank/DDBJ whole genome shotgun (WGS) entry which is preliminary data.</text>
</comment>
<feature type="transmembrane region" description="Helical" evidence="1">
    <location>
        <begin position="45"/>
        <end position="62"/>
    </location>
</feature>
<keyword evidence="1" id="KW-0472">Membrane</keyword>
<reference evidence="2" key="1">
    <citation type="journal article" date="2015" name="Genome Biol. Evol.">
        <title>Organellar Genomes of White Spruce (Picea glauca): Assembly and Annotation.</title>
        <authorList>
            <person name="Jackman S.D."/>
            <person name="Warren R.L."/>
            <person name="Gibb E.A."/>
            <person name="Vandervalk B.P."/>
            <person name="Mohamadi H."/>
            <person name="Chu J."/>
            <person name="Raymond A."/>
            <person name="Pleasance S."/>
            <person name="Coope R."/>
            <person name="Wildung M.R."/>
            <person name="Ritland C.E."/>
            <person name="Bousquet J."/>
            <person name="Jones S.J."/>
            <person name="Bohlmann J."/>
            <person name="Birol I."/>
        </authorList>
    </citation>
    <scope>NUCLEOTIDE SEQUENCE [LARGE SCALE GENOMIC DNA]</scope>
    <source>
        <tissue evidence="2">Flushing bud</tissue>
    </source>
</reference>
<protein>
    <submittedName>
        <fullName evidence="2">Uncharacterized protein</fullName>
    </submittedName>
</protein>
<keyword evidence="2" id="KW-0496">Mitochondrion</keyword>
<sequence>MVSFTLPSAGLLLLSLSGLLSLLVFYSGTGGPPDLQFHIRFTETISLLLCQVILVAFIYVISGRI</sequence>
<evidence type="ECO:0000256" key="1">
    <source>
        <dbReference type="SAM" id="Phobius"/>
    </source>
</evidence>
<keyword evidence="1" id="KW-1133">Transmembrane helix</keyword>